<dbReference type="InterPro" id="IPR020845">
    <property type="entry name" value="AMP-binding_CS"/>
</dbReference>
<evidence type="ECO:0000256" key="2">
    <source>
        <dbReference type="ARBA" id="ARBA00022553"/>
    </source>
</evidence>
<dbReference type="Gene3D" id="3.30.559.30">
    <property type="entry name" value="Nonribosomal peptide synthetase, condensation domain"/>
    <property type="match status" value="1"/>
</dbReference>
<dbReference type="GO" id="GO:0016874">
    <property type="term" value="F:ligase activity"/>
    <property type="evidence" value="ECO:0007669"/>
    <property type="project" value="UniProtKB-KW"/>
</dbReference>
<comment type="caution">
    <text evidence="6">The sequence shown here is derived from an EMBL/GenBank/DDBJ whole genome shotgun (WGS) entry which is preliminary data.</text>
</comment>
<evidence type="ECO:0000313" key="7">
    <source>
        <dbReference type="Proteomes" id="UP000256328"/>
    </source>
</evidence>
<dbReference type="Gene3D" id="3.40.50.12780">
    <property type="entry name" value="N-terminal domain of ligase-like"/>
    <property type="match status" value="1"/>
</dbReference>
<dbReference type="InterPro" id="IPR042099">
    <property type="entry name" value="ANL_N_sf"/>
</dbReference>
<dbReference type="PROSITE" id="PS00455">
    <property type="entry name" value="AMP_BINDING"/>
    <property type="match status" value="1"/>
</dbReference>
<feature type="domain" description="Carrier" evidence="5">
    <location>
        <begin position="822"/>
        <end position="896"/>
    </location>
</feature>
<feature type="region of interest" description="Disordered" evidence="4">
    <location>
        <begin position="797"/>
        <end position="820"/>
    </location>
</feature>
<dbReference type="Proteomes" id="UP000256328">
    <property type="component" value="Unassembled WGS sequence"/>
</dbReference>
<dbReference type="Gene3D" id="3.30.559.10">
    <property type="entry name" value="Chloramphenicol acetyltransferase-like domain"/>
    <property type="match status" value="1"/>
</dbReference>
<name>A0A3D8QC89_9HELO</name>
<dbReference type="GO" id="GO:0031177">
    <property type="term" value="F:phosphopantetheine binding"/>
    <property type="evidence" value="ECO:0007669"/>
    <property type="project" value="TreeGrafter"/>
</dbReference>
<dbReference type="PANTHER" id="PTHR45527">
    <property type="entry name" value="NONRIBOSOMAL PEPTIDE SYNTHETASE"/>
    <property type="match status" value="1"/>
</dbReference>
<dbReference type="SUPFAM" id="SSF52777">
    <property type="entry name" value="CoA-dependent acyltransferases"/>
    <property type="match status" value="2"/>
</dbReference>
<dbReference type="SUPFAM" id="SSF56801">
    <property type="entry name" value="Acetyl-CoA synthetase-like"/>
    <property type="match status" value="1"/>
</dbReference>
<evidence type="ECO:0000256" key="1">
    <source>
        <dbReference type="ARBA" id="ARBA00022450"/>
    </source>
</evidence>
<dbReference type="InterPro" id="IPR000873">
    <property type="entry name" value="AMP-dep_synth/lig_dom"/>
</dbReference>
<dbReference type="GO" id="GO:0044550">
    <property type="term" value="P:secondary metabolite biosynthetic process"/>
    <property type="evidence" value="ECO:0007669"/>
    <property type="project" value="TreeGrafter"/>
</dbReference>
<keyword evidence="3" id="KW-0436">Ligase</keyword>
<dbReference type="InterPro" id="IPR023213">
    <property type="entry name" value="CAT-like_dom_sf"/>
</dbReference>
<evidence type="ECO:0000313" key="6">
    <source>
        <dbReference type="EMBL" id="RDW59260.1"/>
    </source>
</evidence>
<dbReference type="Pfam" id="PF00668">
    <property type="entry name" value="Condensation"/>
    <property type="match status" value="1"/>
</dbReference>
<dbReference type="InterPro" id="IPR009081">
    <property type="entry name" value="PP-bd_ACP"/>
</dbReference>
<dbReference type="InterPro" id="IPR001242">
    <property type="entry name" value="Condensation_dom"/>
</dbReference>
<dbReference type="GO" id="GO:0005737">
    <property type="term" value="C:cytoplasm"/>
    <property type="evidence" value="ECO:0007669"/>
    <property type="project" value="TreeGrafter"/>
</dbReference>
<gene>
    <name evidence="6" type="ORF">BP5796_12184</name>
</gene>
<dbReference type="PROSITE" id="PS50075">
    <property type="entry name" value="CARRIER"/>
    <property type="match status" value="1"/>
</dbReference>
<dbReference type="EMBL" id="PDLN01000020">
    <property type="protein sequence ID" value="RDW59260.1"/>
    <property type="molecule type" value="Genomic_DNA"/>
</dbReference>
<dbReference type="InterPro" id="IPR045851">
    <property type="entry name" value="AMP-bd_C_sf"/>
</dbReference>
<feature type="compositionally biased region" description="Polar residues" evidence="4">
    <location>
        <begin position="800"/>
        <end position="812"/>
    </location>
</feature>
<protein>
    <recommendedName>
        <fullName evidence="5">Carrier domain-containing protein</fullName>
    </recommendedName>
</protein>
<dbReference type="Pfam" id="PF13193">
    <property type="entry name" value="AMP-binding_C"/>
    <property type="match status" value="1"/>
</dbReference>
<reference evidence="6 7" key="1">
    <citation type="journal article" date="2018" name="IMA Fungus">
        <title>IMA Genome-F 9: Draft genome sequence of Annulohypoxylon stygium, Aspergillus mulundensis, Berkeleyomyces basicola (syn. Thielaviopsis basicola), Ceratocystis smalleyi, two Cercospora beticola strains, Coleophoma cylindrospora, Fusarium fracticaudum, Phialophora cf. hyalina, and Morchella septimelata.</title>
        <authorList>
            <person name="Wingfield B.D."/>
            <person name="Bills G.F."/>
            <person name="Dong Y."/>
            <person name="Huang W."/>
            <person name="Nel W.J."/>
            <person name="Swalarsk-Parry B.S."/>
            <person name="Vaghefi N."/>
            <person name="Wilken P.M."/>
            <person name="An Z."/>
            <person name="de Beer Z.W."/>
            <person name="De Vos L."/>
            <person name="Chen L."/>
            <person name="Duong T.A."/>
            <person name="Gao Y."/>
            <person name="Hammerbacher A."/>
            <person name="Kikkert J.R."/>
            <person name="Li Y."/>
            <person name="Li H."/>
            <person name="Li K."/>
            <person name="Li Q."/>
            <person name="Liu X."/>
            <person name="Ma X."/>
            <person name="Naidoo K."/>
            <person name="Pethybridge S.J."/>
            <person name="Sun J."/>
            <person name="Steenkamp E.T."/>
            <person name="van der Nest M.A."/>
            <person name="van Wyk S."/>
            <person name="Wingfield M.J."/>
            <person name="Xiong C."/>
            <person name="Yue Q."/>
            <person name="Zhang X."/>
        </authorList>
    </citation>
    <scope>NUCLEOTIDE SEQUENCE [LARGE SCALE GENOMIC DNA]</scope>
    <source>
        <strain evidence="6 7">BP5796</strain>
    </source>
</reference>
<dbReference type="Gene3D" id="3.30.300.30">
    <property type="match status" value="1"/>
</dbReference>
<keyword evidence="2" id="KW-0597">Phosphoprotein</keyword>
<accession>A0A3D8QC89</accession>
<sequence>MHGTGIPDLPPSKLPSFHATTSATARAAAVKPHTFTVHAAPICSCSEPRGRVLLHRFARFVGDVVESNHVAYLADTSDIGRALVQAVIPSRAEPKFDYFARLDGVTVEELVDFHICIGLHNTGGSISTDSQKIPFVLYVEYIQEDKADISLSLRSDYGGLIATKHLATLAAAYLNSDSTGYLSAGAGLKPSRVNFEPFLQATSEVPQASGTNAHAIPRLLHTAFEENVRQRPDNVAIEYLCRKPSSTSGRGGKPAYYLRDLTYEALNGQANNLASELGRLLQALENRWTPVMGDQYAFPLFIPPSPELFLTMLAVVKSGHAFSSLPADAPAERLRGIVDDLGAPIVLGIGAVPWQGLNGSQHDLEEILWIDVTNPASWRTDSTLLDSPLIGVRVPGEDDICYLFYTSGSTGKPKGVLGSHRAAVACVESTLAAPLSHLPTGPRLRWLNLSAPSFDPVIIDTFVPLSMGGVLCVAERDLLLTDMEACACELRATASYAVASLALLMRPEKMPGLKTLIVGGESVNDRVIEKFARAQGSTEEEDDRHLINAYGPTETTIFMTAESCTQNTRSSIIGDALCKAFCLVADAVSLDAGELRELPFGLAGELIVGGPQVALGYLNRPEATARAFIPVDRFPALGLPSGMMLYRTGDKSRVVWSDEGNPRIDFLGRIDTDQVKLNGRRVELTEIENVLTGAHGVAAVAVVVVKPGEEKQNEESGGRGDLRTELVAFVTAWPGEDGHTVVAKCRAEVERLLPTWMCPGTYIVLDQLPWTASGKVDRKTLVRLAKVKSIGDEDTALSVRDQNGKSGTSDTAGNKDVKPMPMDSSSIITRGLVAALGNHAAGSGAASPLWSLGLDSLRAIVLLQSLRDDEVEGVSMHGVLSSRTVGDLINLVESRRLMTAQDTAVNEVAVADVDVAAISIDDEGALYDLPIATKLRHFSHHCLSQCSAILNLAPAAIERVLPATNTQIRILYIATQPNFLEPSRYSGRPQIEHFLYDVPLDKLNPIRLRQAVDVVLRRHDCFRTVFCSVEHPLFPFAMCILNKDAERAEIPTVEVVCKFDQENTSLWQSTLVSAQLAAEASMSPDRPGVTVSWVRSPDSAHHVMILSLSHPIYDGVMLGHLREEIAAEYASPGSKPSGICGLTENSTNLPLLPMHATVELLLRGTDWTETMFYWMKRFSGVPTFRFGPSRPVPQAEAPLTQTAHIETTHMRRSALYSSLSMQELSEGAASCLGTTMAAAVQVAWASVLAQTHKGVLSNGQLDIQFGSILHGRTTQDLWRCVAPLLTTVPMHLVVDQNPKKRQTNREVCLLLATQNAEVAPYIDVPCPSLPMFEMGHSRFDTVLNLQAYKSDNTAASANGIGNNTFRDLPGWNHTQNLLPPYKEIDVGTTIMMELWPAFGPQGPDWSGKMTLKATYNARRPGYEFLSEQWVAGILGAMEDALVRILEQPDKEFYVG</sequence>
<keyword evidence="1" id="KW-0596">Phosphopantetheine</keyword>
<keyword evidence="7" id="KW-1185">Reference proteome</keyword>
<dbReference type="Pfam" id="PF00501">
    <property type="entry name" value="AMP-binding"/>
    <property type="match status" value="1"/>
</dbReference>
<organism evidence="6 7">
    <name type="scientific">Coleophoma crateriformis</name>
    <dbReference type="NCBI Taxonomy" id="565419"/>
    <lineage>
        <taxon>Eukaryota</taxon>
        <taxon>Fungi</taxon>
        <taxon>Dikarya</taxon>
        <taxon>Ascomycota</taxon>
        <taxon>Pezizomycotina</taxon>
        <taxon>Leotiomycetes</taxon>
        <taxon>Helotiales</taxon>
        <taxon>Dermateaceae</taxon>
        <taxon>Coleophoma</taxon>
    </lineage>
</organism>
<dbReference type="InterPro" id="IPR025110">
    <property type="entry name" value="AMP-bd_C"/>
</dbReference>
<evidence type="ECO:0000256" key="4">
    <source>
        <dbReference type="SAM" id="MobiDB-lite"/>
    </source>
</evidence>
<dbReference type="OrthoDB" id="408177at2759"/>
<evidence type="ECO:0000256" key="3">
    <source>
        <dbReference type="ARBA" id="ARBA00022598"/>
    </source>
</evidence>
<dbReference type="PANTHER" id="PTHR45527:SF1">
    <property type="entry name" value="FATTY ACID SYNTHASE"/>
    <property type="match status" value="1"/>
</dbReference>
<evidence type="ECO:0000259" key="5">
    <source>
        <dbReference type="PROSITE" id="PS50075"/>
    </source>
</evidence>
<proteinExistence type="predicted"/>
<dbReference type="GO" id="GO:0043041">
    <property type="term" value="P:amino acid activation for nonribosomal peptide biosynthetic process"/>
    <property type="evidence" value="ECO:0007669"/>
    <property type="project" value="TreeGrafter"/>
</dbReference>